<name>A0AAV0MHC8_9ROSI</name>
<keyword evidence="4" id="KW-0378">Hydrolase</keyword>
<dbReference type="SUPFAM" id="SSF51445">
    <property type="entry name" value="(Trans)glycosidases"/>
    <property type="match status" value="1"/>
</dbReference>
<dbReference type="InterPro" id="IPR044965">
    <property type="entry name" value="Glyco_hydro_17_plant"/>
</dbReference>
<evidence type="ECO:0000256" key="7">
    <source>
        <dbReference type="ARBA" id="ARBA00033417"/>
    </source>
</evidence>
<keyword evidence="5" id="KW-0326">Glycosidase</keyword>
<dbReference type="Pfam" id="PF00332">
    <property type="entry name" value="Glyco_hydro_17"/>
    <property type="match status" value="1"/>
</dbReference>
<evidence type="ECO:0000256" key="5">
    <source>
        <dbReference type="ARBA" id="ARBA00023295"/>
    </source>
</evidence>
<evidence type="ECO:0000256" key="9">
    <source>
        <dbReference type="SAM" id="SignalP"/>
    </source>
</evidence>
<evidence type="ECO:0000313" key="10">
    <source>
        <dbReference type="EMBL" id="CAI0445546.1"/>
    </source>
</evidence>
<dbReference type="Proteomes" id="UP001154282">
    <property type="component" value="Unassembled WGS sequence"/>
</dbReference>
<comment type="similarity">
    <text evidence="2 8">Belongs to the glycosyl hydrolase 17 family.</text>
</comment>
<dbReference type="PANTHER" id="PTHR32227">
    <property type="entry name" value="GLUCAN ENDO-1,3-BETA-GLUCOSIDASE BG1-RELATED-RELATED"/>
    <property type="match status" value="1"/>
</dbReference>
<comment type="caution">
    <text evidence="10">The sequence shown here is derived from an EMBL/GenBank/DDBJ whole genome shotgun (WGS) entry which is preliminary data.</text>
</comment>
<keyword evidence="11" id="KW-1185">Reference proteome</keyword>
<reference evidence="10" key="1">
    <citation type="submission" date="2022-08" db="EMBL/GenBank/DDBJ databases">
        <authorList>
            <person name="Gutierrez-Valencia J."/>
        </authorList>
    </citation>
    <scope>NUCLEOTIDE SEQUENCE</scope>
</reference>
<dbReference type="FunFam" id="3.20.20.80:FF:000010">
    <property type="entry name" value="glucan endo-1,3-beta-glucosidase, basic"/>
    <property type="match status" value="1"/>
</dbReference>
<dbReference type="EMBL" id="CAMGYJ010000007">
    <property type="protein sequence ID" value="CAI0445546.1"/>
    <property type="molecule type" value="Genomic_DNA"/>
</dbReference>
<comment type="catalytic activity">
    <reaction evidence="1">
        <text>Hydrolysis of (1-&gt;3)-beta-D-glucosidic linkages in (1-&gt;3)-beta-D-glucans.</text>
        <dbReference type="EC" id="3.2.1.39"/>
    </reaction>
</comment>
<dbReference type="EC" id="3.2.1.39" evidence="3"/>
<accession>A0AAV0MHC8</accession>
<keyword evidence="9" id="KW-0732">Signal</keyword>
<organism evidence="10 11">
    <name type="scientific">Linum tenue</name>
    <dbReference type="NCBI Taxonomy" id="586396"/>
    <lineage>
        <taxon>Eukaryota</taxon>
        <taxon>Viridiplantae</taxon>
        <taxon>Streptophyta</taxon>
        <taxon>Embryophyta</taxon>
        <taxon>Tracheophyta</taxon>
        <taxon>Spermatophyta</taxon>
        <taxon>Magnoliopsida</taxon>
        <taxon>eudicotyledons</taxon>
        <taxon>Gunneridae</taxon>
        <taxon>Pentapetalae</taxon>
        <taxon>rosids</taxon>
        <taxon>fabids</taxon>
        <taxon>Malpighiales</taxon>
        <taxon>Linaceae</taxon>
        <taxon>Linum</taxon>
    </lineage>
</organism>
<feature type="chain" id="PRO_5043874751" description="glucan endo-1,3-beta-D-glucosidase" evidence="9">
    <location>
        <begin position="33"/>
        <end position="354"/>
    </location>
</feature>
<evidence type="ECO:0000256" key="3">
    <source>
        <dbReference type="ARBA" id="ARBA00012780"/>
    </source>
</evidence>
<protein>
    <recommendedName>
        <fullName evidence="3">glucan endo-1,3-beta-D-glucosidase</fullName>
        <ecNumber evidence="3">3.2.1.39</ecNumber>
    </recommendedName>
    <alternativeName>
        <fullName evidence="6">(1-&gt;3)-beta-glucan endohydrolase</fullName>
    </alternativeName>
    <alternativeName>
        <fullName evidence="7">Beta-1,3-endoglucanase</fullName>
    </alternativeName>
</protein>
<evidence type="ECO:0000256" key="4">
    <source>
        <dbReference type="ARBA" id="ARBA00022801"/>
    </source>
</evidence>
<feature type="signal peptide" evidence="9">
    <location>
        <begin position="1"/>
        <end position="32"/>
    </location>
</feature>
<dbReference type="AlphaFoldDB" id="A0AAV0MHC8"/>
<evidence type="ECO:0000256" key="2">
    <source>
        <dbReference type="ARBA" id="ARBA00008773"/>
    </source>
</evidence>
<dbReference type="InterPro" id="IPR017853">
    <property type="entry name" value="GH"/>
</dbReference>
<dbReference type="Gene3D" id="3.20.20.80">
    <property type="entry name" value="Glycosidases"/>
    <property type="match status" value="1"/>
</dbReference>
<dbReference type="InterPro" id="IPR000490">
    <property type="entry name" value="Glyco_hydro_17"/>
</dbReference>
<dbReference type="GO" id="GO:0042973">
    <property type="term" value="F:glucan endo-1,3-beta-D-glucosidase activity"/>
    <property type="evidence" value="ECO:0007669"/>
    <property type="project" value="UniProtKB-EC"/>
</dbReference>
<sequence>MASNQANHHHANISTTLLLFSLLLANLDLTGAQIGVTYGMLGDNLPPPNEVVALYNQYNIHRMRLYDPNPAVLQALRGSNIQLMLGLPSNSLQSIATSQDVANAWVQNNVLNYIDSVQFRYIVVGNEVRPTDPFCPFLFPAMQNIQTAIETKCQAALECSAANRIKVTAAFGYGVMNVSYPPSQRSFREDYGFFLNPILGFLTKNQAPLLLNVYPYFAYVNNPGQIRLDYTLFTAPPGLIPDPPLSYSNLFDAMMDAAYSALERAGAGTLSVVVSETGWTTAGGGAETTVDNARIYNNNLVRHVKGGTPKRPGKPIETYIFGMFDEDQKQPELEKHWGLFSPNKQLKYPINLNH</sequence>
<evidence type="ECO:0000256" key="1">
    <source>
        <dbReference type="ARBA" id="ARBA00000382"/>
    </source>
</evidence>
<evidence type="ECO:0000313" key="11">
    <source>
        <dbReference type="Proteomes" id="UP001154282"/>
    </source>
</evidence>
<gene>
    <name evidence="10" type="ORF">LITE_LOCUS28612</name>
</gene>
<dbReference type="GO" id="GO:0005975">
    <property type="term" value="P:carbohydrate metabolic process"/>
    <property type="evidence" value="ECO:0007669"/>
    <property type="project" value="InterPro"/>
</dbReference>
<proteinExistence type="inferred from homology"/>
<evidence type="ECO:0000256" key="6">
    <source>
        <dbReference type="ARBA" id="ARBA00033335"/>
    </source>
</evidence>
<evidence type="ECO:0000256" key="8">
    <source>
        <dbReference type="RuleBase" id="RU004335"/>
    </source>
</evidence>